<dbReference type="Pfam" id="PF00254">
    <property type="entry name" value="FKBP_C"/>
    <property type="match status" value="1"/>
</dbReference>
<evidence type="ECO:0000313" key="6">
    <source>
        <dbReference type="EMBL" id="RED93640.1"/>
    </source>
</evidence>
<dbReference type="Gene3D" id="3.10.50.40">
    <property type="match status" value="1"/>
</dbReference>
<keyword evidence="2 3" id="KW-0697">Rotamase</keyword>
<evidence type="ECO:0000313" key="7">
    <source>
        <dbReference type="Proteomes" id="UP000256779"/>
    </source>
</evidence>
<dbReference type="OrthoDB" id="9814548at2"/>
<evidence type="ECO:0000256" key="4">
    <source>
        <dbReference type="RuleBase" id="RU003915"/>
    </source>
</evidence>
<evidence type="ECO:0000259" key="5">
    <source>
        <dbReference type="PROSITE" id="PS50059"/>
    </source>
</evidence>
<gene>
    <name evidence="6" type="ORF">C7460_12450</name>
</gene>
<organism evidence="6 7">
    <name type="scientific">Marinoscillum furvescens DSM 4134</name>
    <dbReference type="NCBI Taxonomy" id="1122208"/>
    <lineage>
        <taxon>Bacteria</taxon>
        <taxon>Pseudomonadati</taxon>
        <taxon>Bacteroidota</taxon>
        <taxon>Cytophagia</taxon>
        <taxon>Cytophagales</taxon>
        <taxon>Reichenbachiellaceae</taxon>
        <taxon>Marinoscillum</taxon>
    </lineage>
</organism>
<name>A0A3D9KXH1_MARFU</name>
<keyword evidence="3 4" id="KW-0413">Isomerase</keyword>
<dbReference type="Proteomes" id="UP000256779">
    <property type="component" value="Unassembled WGS sequence"/>
</dbReference>
<feature type="domain" description="PPIase FKBP-type" evidence="5">
    <location>
        <begin position="79"/>
        <end position="164"/>
    </location>
</feature>
<evidence type="ECO:0000256" key="2">
    <source>
        <dbReference type="ARBA" id="ARBA00023110"/>
    </source>
</evidence>
<protein>
    <recommendedName>
        <fullName evidence="4">Peptidyl-prolyl cis-trans isomerase</fullName>
        <ecNumber evidence="4">5.2.1.8</ecNumber>
    </recommendedName>
</protein>
<accession>A0A3D9KXH1</accession>
<comment type="caution">
    <text evidence="6">The sequence shown here is derived from an EMBL/GenBank/DDBJ whole genome shotgun (WGS) entry which is preliminary data.</text>
</comment>
<comment type="catalytic activity">
    <reaction evidence="1 3 4">
        <text>[protein]-peptidylproline (omega=180) = [protein]-peptidylproline (omega=0)</text>
        <dbReference type="Rhea" id="RHEA:16237"/>
        <dbReference type="Rhea" id="RHEA-COMP:10747"/>
        <dbReference type="Rhea" id="RHEA-COMP:10748"/>
        <dbReference type="ChEBI" id="CHEBI:83833"/>
        <dbReference type="ChEBI" id="CHEBI:83834"/>
        <dbReference type="EC" id="5.2.1.8"/>
    </reaction>
</comment>
<evidence type="ECO:0000256" key="1">
    <source>
        <dbReference type="ARBA" id="ARBA00000971"/>
    </source>
</evidence>
<evidence type="ECO:0000256" key="3">
    <source>
        <dbReference type="PROSITE-ProRule" id="PRU00277"/>
    </source>
</evidence>
<proteinExistence type="inferred from homology"/>
<dbReference type="SUPFAM" id="SSF54534">
    <property type="entry name" value="FKBP-like"/>
    <property type="match status" value="1"/>
</dbReference>
<dbReference type="InterPro" id="IPR001179">
    <property type="entry name" value="PPIase_FKBP_dom"/>
</dbReference>
<dbReference type="PROSITE" id="PS51257">
    <property type="entry name" value="PROKAR_LIPOPROTEIN"/>
    <property type="match status" value="1"/>
</dbReference>
<dbReference type="PROSITE" id="PS50059">
    <property type="entry name" value="FKBP_PPIASE"/>
    <property type="match status" value="1"/>
</dbReference>
<dbReference type="GO" id="GO:0003755">
    <property type="term" value="F:peptidyl-prolyl cis-trans isomerase activity"/>
    <property type="evidence" value="ECO:0007669"/>
    <property type="project" value="UniProtKB-UniRule"/>
</dbReference>
<dbReference type="EC" id="5.2.1.8" evidence="4"/>
<comment type="similarity">
    <text evidence="4">Belongs to the FKBP-type PPIase family.</text>
</comment>
<sequence>MTKGNNQLLTILMITIGFLGACGEITVENPPTQDEQLSLDLELIEAYLTEKGYESVDTLDSKVHVVILDEGTGAPISESDQVTMDYVGHFLDGEVFDTSIDSVAIENDIYDSTKVYQPIRFTYSSNGWTMGKYIKGFQQGTSYALGKINVGGGAEMVIPSYLGFTTNYALAGEVVVFRVYPTSVKSQ</sequence>
<dbReference type="AlphaFoldDB" id="A0A3D9KXH1"/>
<reference evidence="6 7" key="1">
    <citation type="submission" date="2018-07" db="EMBL/GenBank/DDBJ databases">
        <title>Genomic Encyclopedia of Type Strains, Phase IV (KMG-IV): sequencing the most valuable type-strain genomes for metagenomic binning, comparative biology and taxonomic classification.</title>
        <authorList>
            <person name="Goeker M."/>
        </authorList>
    </citation>
    <scope>NUCLEOTIDE SEQUENCE [LARGE SCALE GENOMIC DNA]</scope>
    <source>
        <strain evidence="6 7">DSM 4134</strain>
    </source>
</reference>
<dbReference type="InterPro" id="IPR046357">
    <property type="entry name" value="PPIase_dom_sf"/>
</dbReference>
<dbReference type="EMBL" id="QREG01000024">
    <property type="protein sequence ID" value="RED93640.1"/>
    <property type="molecule type" value="Genomic_DNA"/>
</dbReference>
<keyword evidence="7" id="KW-1185">Reference proteome</keyword>